<accession>A0A3B1BGX9</accession>
<reference evidence="2" key="1">
    <citation type="submission" date="2018-06" db="EMBL/GenBank/DDBJ databases">
        <authorList>
            <person name="Zhirakovskaya E."/>
        </authorList>
    </citation>
    <scope>NUCLEOTIDE SEQUENCE</scope>
</reference>
<dbReference type="InterPro" id="IPR029060">
    <property type="entry name" value="PIN-like_dom_sf"/>
</dbReference>
<dbReference type="AlphaFoldDB" id="A0A3B1BGX9"/>
<dbReference type="SUPFAM" id="SSF88723">
    <property type="entry name" value="PIN domain-like"/>
    <property type="match status" value="1"/>
</dbReference>
<dbReference type="EC" id="1.6.99.3" evidence="2"/>
<proteinExistence type="predicted"/>
<dbReference type="InterPro" id="IPR002716">
    <property type="entry name" value="PIN_dom"/>
</dbReference>
<evidence type="ECO:0000313" key="2">
    <source>
        <dbReference type="EMBL" id="VAX04197.1"/>
    </source>
</evidence>
<dbReference type="PANTHER" id="PTHR36173:SF1">
    <property type="entry name" value="RIBONUCLEASE VAPC22"/>
    <property type="match status" value="1"/>
</dbReference>
<dbReference type="Pfam" id="PF01850">
    <property type="entry name" value="PIN"/>
    <property type="match status" value="1"/>
</dbReference>
<organism evidence="2">
    <name type="scientific">hydrothermal vent metagenome</name>
    <dbReference type="NCBI Taxonomy" id="652676"/>
    <lineage>
        <taxon>unclassified sequences</taxon>
        <taxon>metagenomes</taxon>
        <taxon>ecological metagenomes</taxon>
    </lineage>
</organism>
<keyword evidence="2" id="KW-0560">Oxidoreductase</keyword>
<feature type="domain" description="PIN" evidence="1">
    <location>
        <begin position="6"/>
        <end position="130"/>
    </location>
</feature>
<sequence length="147" mass="16821">MSQSLLIDTHIWLWYAQGNHQRLTTAAAKRLESLDEQGRLRLSILSIWELGMLDAKSRIHLGQPCKDWLSTFFERTHFQVIGLDIDVALQANQLPDFAHADPVDRILVATTRHHDLTLISEDRKILDYARQGYVRACSSSDIALLSR</sequence>
<dbReference type="EMBL" id="UOFU01000369">
    <property type="protein sequence ID" value="VAX04197.1"/>
    <property type="molecule type" value="Genomic_DNA"/>
</dbReference>
<dbReference type="Gene3D" id="3.40.50.1010">
    <property type="entry name" value="5'-nuclease"/>
    <property type="match status" value="1"/>
</dbReference>
<dbReference type="PANTHER" id="PTHR36173">
    <property type="entry name" value="RIBONUCLEASE VAPC16-RELATED"/>
    <property type="match status" value="1"/>
</dbReference>
<evidence type="ECO:0000259" key="1">
    <source>
        <dbReference type="Pfam" id="PF01850"/>
    </source>
</evidence>
<name>A0A3B1BGX9_9ZZZZ</name>
<dbReference type="CDD" id="cd09872">
    <property type="entry name" value="PIN_Sll0205-like"/>
    <property type="match status" value="1"/>
</dbReference>
<dbReference type="GO" id="GO:0016491">
    <property type="term" value="F:oxidoreductase activity"/>
    <property type="evidence" value="ECO:0007669"/>
    <property type="project" value="UniProtKB-KW"/>
</dbReference>
<dbReference type="InterPro" id="IPR041705">
    <property type="entry name" value="PIN_Sll0205"/>
</dbReference>
<dbReference type="InterPro" id="IPR052919">
    <property type="entry name" value="TA_system_RNase"/>
</dbReference>
<protein>
    <submittedName>
        <fullName evidence="2">NADH dehydrogenase</fullName>
        <ecNumber evidence="2">1.6.99.3</ecNumber>
    </submittedName>
</protein>
<gene>
    <name evidence="2" type="ORF">MNBD_GAMMA20-1914</name>
</gene>